<reference evidence="7 8" key="1">
    <citation type="journal article" date="2017" name="Mol. Biol. Evol.">
        <title>The 4-celled Tetrabaena socialis nuclear genome reveals the essential components for genetic control of cell number at the origin of multicellularity in the volvocine lineage.</title>
        <authorList>
            <person name="Featherston J."/>
            <person name="Arakaki Y."/>
            <person name="Hanschen E.R."/>
            <person name="Ferris P.J."/>
            <person name="Michod R.E."/>
            <person name="Olson B.J.S.C."/>
            <person name="Nozaki H."/>
            <person name="Durand P.M."/>
        </authorList>
    </citation>
    <scope>NUCLEOTIDE SEQUENCE [LARGE SCALE GENOMIC DNA]</scope>
    <source>
        <strain evidence="7 8">NIES-571</strain>
    </source>
</reference>
<dbReference type="AlphaFoldDB" id="A0A2J7ZVY0"/>
<keyword evidence="5" id="KW-0472">Membrane</keyword>
<dbReference type="PANTHER" id="PTHR12270">
    <property type="entry name" value="GLYCOSYLTRANSFERASE-RELATED"/>
    <property type="match status" value="1"/>
</dbReference>
<keyword evidence="3" id="KW-0735">Signal-anchor</keyword>
<dbReference type="GO" id="GO:0035269">
    <property type="term" value="P:protein O-linked glycosylation via mannose"/>
    <property type="evidence" value="ECO:0007669"/>
    <property type="project" value="TreeGrafter"/>
</dbReference>
<evidence type="ECO:0000256" key="1">
    <source>
        <dbReference type="ARBA" id="ARBA00004606"/>
    </source>
</evidence>
<dbReference type="GO" id="GO:0042285">
    <property type="term" value="F:xylosyltransferase activity"/>
    <property type="evidence" value="ECO:0007669"/>
    <property type="project" value="TreeGrafter"/>
</dbReference>
<dbReference type="GO" id="GO:0016020">
    <property type="term" value="C:membrane"/>
    <property type="evidence" value="ECO:0007669"/>
    <property type="project" value="UniProtKB-SubCell"/>
</dbReference>
<dbReference type="GO" id="GO:0015020">
    <property type="term" value="F:glucuronosyltransferase activity"/>
    <property type="evidence" value="ECO:0007669"/>
    <property type="project" value="TreeGrafter"/>
</dbReference>
<gene>
    <name evidence="7" type="ORF">TSOC_009429</name>
</gene>
<dbReference type="OrthoDB" id="514234at2759"/>
<name>A0A2J7ZVY0_9CHLO</name>
<keyword evidence="2" id="KW-0812">Transmembrane</keyword>
<organism evidence="7 8">
    <name type="scientific">Tetrabaena socialis</name>
    <dbReference type="NCBI Taxonomy" id="47790"/>
    <lineage>
        <taxon>Eukaryota</taxon>
        <taxon>Viridiplantae</taxon>
        <taxon>Chlorophyta</taxon>
        <taxon>core chlorophytes</taxon>
        <taxon>Chlorophyceae</taxon>
        <taxon>CS clade</taxon>
        <taxon>Chlamydomonadales</taxon>
        <taxon>Tetrabaenaceae</taxon>
        <taxon>Tetrabaena</taxon>
    </lineage>
</organism>
<dbReference type="PANTHER" id="PTHR12270:SF52">
    <property type="entry name" value="GLYCOSYLTRANSFERASE-LIKE PROTEIN GNT13-RELATED"/>
    <property type="match status" value="1"/>
</dbReference>
<evidence type="ECO:0000256" key="4">
    <source>
        <dbReference type="ARBA" id="ARBA00022989"/>
    </source>
</evidence>
<keyword evidence="7" id="KW-0808">Transferase</keyword>
<evidence type="ECO:0000313" key="7">
    <source>
        <dbReference type="EMBL" id="PNH04416.1"/>
    </source>
</evidence>
<dbReference type="InterPro" id="IPR051292">
    <property type="entry name" value="Xyl/GlcA_transferase"/>
</dbReference>
<evidence type="ECO:0000256" key="5">
    <source>
        <dbReference type="ARBA" id="ARBA00023136"/>
    </source>
</evidence>
<protein>
    <submittedName>
        <fullName evidence="7">Glycosyltransferase-like protein LARGE</fullName>
    </submittedName>
</protein>
<accession>A0A2J7ZVY0</accession>
<proteinExistence type="predicted"/>
<keyword evidence="6" id="KW-0325">Glycoprotein</keyword>
<keyword evidence="4" id="KW-1133">Transmembrane helix</keyword>
<dbReference type="EMBL" id="PGGS01000390">
    <property type="protein sequence ID" value="PNH04416.1"/>
    <property type="molecule type" value="Genomic_DNA"/>
</dbReference>
<evidence type="ECO:0000256" key="2">
    <source>
        <dbReference type="ARBA" id="ARBA00022692"/>
    </source>
</evidence>
<evidence type="ECO:0000313" key="8">
    <source>
        <dbReference type="Proteomes" id="UP000236333"/>
    </source>
</evidence>
<sequence length="208" mass="24400">MAHPMVEEQRAYMRSVVGARDKASLHHLVNTWQVRHFAQAAYPPGHGPTNFTRWMDGEQLPYQVRYDTHFEPWFIIDRRLSPPYDARFRGYGWNKVVNVQHVALSNFSFTVEPAAWLVHRPHKRSRGQELFSWGWSSGADRRKEETRMWRGSLVPLPVLFYNRIAALQERASSDMWSGKYRPATDKHTEHCRAMLPWWGGSSDRHARG</sequence>
<dbReference type="Proteomes" id="UP000236333">
    <property type="component" value="Unassembled WGS sequence"/>
</dbReference>
<keyword evidence="8" id="KW-1185">Reference proteome</keyword>
<evidence type="ECO:0000256" key="6">
    <source>
        <dbReference type="ARBA" id="ARBA00023180"/>
    </source>
</evidence>
<comment type="caution">
    <text evidence="7">The sequence shown here is derived from an EMBL/GenBank/DDBJ whole genome shotgun (WGS) entry which is preliminary data.</text>
</comment>
<evidence type="ECO:0000256" key="3">
    <source>
        <dbReference type="ARBA" id="ARBA00022968"/>
    </source>
</evidence>
<comment type="subcellular location">
    <subcellularLocation>
        <location evidence="1">Membrane</location>
        <topology evidence="1">Single-pass type II membrane protein</topology>
    </subcellularLocation>
</comment>
<dbReference type="Pfam" id="PF13896">
    <property type="entry name" value="Glyco_transf_49"/>
    <property type="match status" value="1"/>
</dbReference>